<keyword evidence="5" id="KW-1185">Reference proteome</keyword>
<feature type="domain" description="DUF7577" evidence="3">
    <location>
        <begin position="74"/>
        <end position="97"/>
    </location>
</feature>
<evidence type="ECO:0000313" key="5">
    <source>
        <dbReference type="Proteomes" id="UP001500420"/>
    </source>
</evidence>
<keyword evidence="2" id="KW-0472">Membrane</keyword>
<evidence type="ECO:0000256" key="2">
    <source>
        <dbReference type="SAM" id="Phobius"/>
    </source>
</evidence>
<evidence type="ECO:0000313" key="4">
    <source>
        <dbReference type="EMBL" id="GAA0674677.1"/>
    </source>
</evidence>
<name>A0AAV3TBG6_9EURY</name>
<feature type="compositionally biased region" description="Low complexity" evidence="1">
    <location>
        <begin position="54"/>
        <end position="70"/>
    </location>
</feature>
<keyword evidence="2" id="KW-1133">Transmembrane helix</keyword>
<dbReference type="AlphaFoldDB" id="A0AAV3TBG6"/>
<comment type="caution">
    <text evidence="4">The sequence shown here is derived from an EMBL/GenBank/DDBJ whole genome shotgun (WGS) entry which is preliminary data.</text>
</comment>
<dbReference type="EMBL" id="BAAADV010000004">
    <property type="protein sequence ID" value="GAA0674677.1"/>
    <property type="molecule type" value="Genomic_DNA"/>
</dbReference>
<dbReference type="Proteomes" id="UP001500420">
    <property type="component" value="Unassembled WGS sequence"/>
</dbReference>
<feature type="transmembrane region" description="Helical" evidence="2">
    <location>
        <begin position="6"/>
        <end position="25"/>
    </location>
</feature>
<dbReference type="RefSeq" id="WP_343774133.1">
    <property type="nucleotide sequence ID" value="NZ_BAAADV010000004.1"/>
</dbReference>
<evidence type="ECO:0000259" key="3">
    <source>
        <dbReference type="Pfam" id="PF24463"/>
    </source>
</evidence>
<sequence>MYPELVGIAWVVAAVFALLVALPVLRDVAVDGIEHHRQMRTRGDDSVDPRSDVEASTEPSSTEESAVASSRPDRECRHCGAANDPTYRYCRRCGERL</sequence>
<dbReference type="InterPro" id="IPR055999">
    <property type="entry name" value="DUF7577"/>
</dbReference>
<keyword evidence="2" id="KW-0812">Transmembrane</keyword>
<evidence type="ECO:0000256" key="1">
    <source>
        <dbReference type="SAM" id="MobiDB-lite"/>
    </source>
</evidence>
<feature type="compositionally biased region" description="Basic and acidic residues" evidence="1">
    <location>
        <begin position="35"/>
        <end position="53"/>
    </location>
</feature>
<protein>
    <recommendedName>
        <fullName evidence="3">DUF7577 domain-containing protein</fullName>
    </recommendedName>
</protein>
<accession>A0AAV3TBG6</accession>
<organism evidence="4 5">
    <name type="scientific">Natronoarchaeum mannanilyticum</name>
    <dbReference type="NCBI Taxonomy" id="926360"/>
    <lineage>
        <taxon>Archaea</taxon>
        <taxon>Methanobacteriati</taxon>
        <taxon>Methanobacteriota</taxon>
        <taxon>Stenosarchaea group</taxon>
        <taxon>Halobacteria</taxon>
        <taxon>Halobacteriales</taxon>
        <taxon>Natronoarchaeaceae</taxon>
    </lineage>
</organism>
<gene>
    <name evidence="4" type="ORF">GCM10009020_22680</name>
</gene>
<feature type="region of interest" description="Disordered" evidence="1">
    <location>
        <begin position="35"/>
        <end position="75"/>
    </location>
</feature>
<reference evidence="4 5" key="1">
    <citation type="journal article" date="2019" name="Int. J. Syst. Evol. Microbiol.">
        <title>The Global Catalogue of Microorganisms (GCM) 10K type strain sequencing project: providing services to taxonomists for standard genome sequencing and annotation.</title>
        <authorList>
            <consortium name="The Broad Institute Genomics Platform"/>
            <consortium name="The Broad Institute Genome Sequencing Center for Infectious Disease"/>
            <person name="Wu L."/>
            <person name="Ma J."/>
        </authorList>
    </citation>
    <scope>NUCLEOTIDE SEQUENCE [LARGE SCALE GENOMIC DNA]</scope>
    <source>
        <strain evidence="4 5">JCM 16328</strain>
    </source>
</reference>
<proteinExistence type="predicted"/>
<dbReference type="Pfam" id="PF24463">
    <property type="entry name" value="DUF7577"/>
    <property type="match status" value="1"/>
</dbReference>